<evidence type="ECO:0000256" key="5">
    <source>
        <dbReference type="ARBA" id="ARBA00022547"/>
    </source>
</evidence>
<dbReference type="PANTHER" id="PTHR33445:SF1">
    <property type="entry name" value="ATP SYNTHASE SUBUNIT B"/>
    <property type="match status" value="1"/>
</dbReference>
<comment type="subcellular location">
    <subcellularLocation>
        <location evidence="1 14">Cell membrane</location>
        <topology evidence="1 14">Single-pass membrane protein</topology>
    </subcellularLocation>
</comment>
<dbReference type="SUPFAM" id="SSF81573">
    <property type="entry name" value="F1F0 ATP synthase subunit B, membrane domain"/>
    <property type="match status" value="1"/>
</dbReference>
<dbReference type="InterPro" id="IPR005864">
    <property type="entry name" value="ATP_synth_F0_bsu_bac"/>
</dbReference>
<dbReference type="HAMAP" id="MF_01398">
    <property type="entry name" value="ATP_synth_b_bprime"/>
    <property type="match status" value="1"/>
</dbReference>
<evidence type="ECO:0000256" key="11">
    <source>
        <dbReference type="ARBA" id="ARBA00023310"/>
    </source>
</evidence>
<organism evidence="17 18">
    <name type="scientific">Pseudonocardia adelaidensis</name>
    <dbReference type="NCBI Taxonomy" id="648754"/>
    <lineage>
        <taxon>Bacteria</taxon>
        <taxon>Bacillati</taxon>
        <taxon>Actinomycetota</taxon>
        <taxon>Actinomycetes</taxon>
        <taxon>Pseudonocardiales</taxon>
        <taxon>Pseudonocardiaceae</taxon>
        <taxon>Pseudonocardia</taxon>
    </lineage>
</organism>
<accession>A0ABP9NEB3</accession>
<dbReference type="PANTHER" id="PTHR33445">
    <property type="entry name" value="ATP SYNTHASE SUBUNIT B', CHLOROPLASTIC"/>
    <property type="match status" value="1"/>
</dbReference>
<name>A0ABP9NEB3_9PSEU</name>
<comment type="subunit">
    <text evidence="13 14">F-type ATPases have 2 components, F(1) - the catalytic core - and F(0) - the membrane proton channel. F(1) has five subunits: alpha(3), beta(3), gamma(1), delta(1), epsilon(1). F(0) has three main subunits: a(1), b(2) and c(10-14). The alpha and beta chains form an alternating ring which encloses part of the gamma chain. F(1) is attached to F(0) by a central stalk formed by the gamma and epsilon chains, while a peripheral stalk is formed by the delta and b chains.</text>
</comment>
<evidence type="ECO:0000313" key="18">
    <source>
        <dbReference type="Proteomes" id="UP001500804"/>
    </source>
</evidence>
<dbReference type="NCBIfam" id="TIGR01144">
    <property type="entry name" value="ATP_synt_b"/>
    <property type="match status" value="1"/>
</dbReference>
<keyword evidence="8 14" id="KW-1133">Transmembrane helix</keyword>
<evidence type="ECO:0000256" key="15">
    <source>
        <dbReference type="RuleBase" id="RU003848"/>
    </source>
</evidence>
<feature type="region of interest" description="Disordered" evidence="16">
    <location>
        <begin position="52"/>
        <end position="71"/>
    </location>
</feature>
<dbReference type="CDD" id="cd06503">
    <property type="entry name" value="ATP-synt_Fo_b"/>
    <property type="match status" value="1"/>
</dbReference>
<evidence type="ECO:0000256" key="4">
    <source>
        <dbReference type="ARBA" id="ARBA00022475"/>
    </source>
</evidence>
<gene>
    <name evidence="14" type="primary">atpF</name>
    <name evidence="17" type="ORF">GCM10023320_04340</name>
</gene>
<dbReference type="NCBIfam" id="NF004412">
    <property type="entry name" value="PRK05759.1-3"/>
    <property type="match status" value="1"/>
</dbReference>
<keyword evidence="6 14" id="KW-0812">Transmembrane</keyword>
<evidence type="ECO:0000256" key="8">
    <source>
        <dbReference type="ARBA" id="ARBA00022989"/>
    </source>
</evidence>
<proteinExistence type="inferred from homology"/>
<feature type="region of interest" description="Disordered" evidence="16">
    <location>
        <begin position="77"/>
        <end position="106"/>
    </location>
</feature>
<evidence type="ECO:0000256" key="9">
    <source>
        <dbReference type="ARBA" id="ARBA00023065"/>
    </source>
</evidence>
<keyword evidence="18" id="KW-1185">Reference proteome</keyword>
<evidence type="ECO:0000256" key="12">
    <source>
        <dbReference type="ARBA" id="ARBA00025198"/>
    </source>
</evidence>
<comment type="function">
    <text evidence="14">Component of the F(0) channel, it forms part of the peripheral stalk, linking F(1) to F(0).</text>
</comment>
<evidence type="ECO:0000313" key="17">
    <source>
        <dbReference type="EMBL" id="GAA5111469.1"/>
    </source>
</evidence>
<feature type="region of interest" description="Disordered" evidence="16">
    <location>
        <begin position="149"/>
        <end position="180"/>
    </location>
</feature>
<keyword evidence="4 14" id="KW-1003">Cell membrane</keyword>
<evidence type="ECO:0000256" key="6">
    <source>
        <dbReference type="ARBA" id="ARBA00022692"/>
    </source>
</evidence>
<evidence type="ECO:0000256" key="3">
    <source>
        <dbReference type="ARBA" id="ARBA00022448"/>
    </source>
</evidence>
<comment type="function">
    <text evidence="12 14">F(1)F(0) ATP synthase produces ATP from ADP in the presence of a proton or sodium gradient. F-type ATPases consist of two structural domains, F(1) containing the extramembraneous catalytic core and F(0) containing the membrane proton channel, linked together by a central stalk and a peripheral stalk. During catalysis, ATP synthesis in the catalytic domain of F(1) is coupled via a rotary mechanism of the central stalk subunits to proton translocation.</text>
</comment>
<feature type="transmembrane region" description="Helical" evidence="14">
    <location>
        <begin position="19"/>
        <end position="38"/>
    </location>
</feature>
<protein>
    <recommendedName>
        <fullName evidence="14">ATP synthase subunit b</fullName>
    </recommendedName>
    <alternativeName>
        <fullName evidence="14">ATP synthase F(0) sector subunit b</fullName>
    </alternativeName>
    <alternativeName>
        <fullName evidence="14">ATPase subunit I</fullName>
    </alternativeName>
    <alternativeName>
        <fullName evidence="14">F-type ATPase subunit b</fullName>
        <shortName evidence="14">F-ATPase subunit b</shortName>
    </alternativeName>
</protein>
<dbReference type="EMBL" id="BAABJO010000002">
    <property type="protein sequence ID" value="GAA5111469.1"/>
    <property type="molecule type" value="Genomic_DNA"/>
</dbReference>
<evidence type="ECO:0000256" key="16">
    <source>
        <dbReference type="SAM" id="MobiDB-lite"/>
    </source>
</evidence>
<feature type="compositionally biased region" description="Basic and acidic residues" evidence="16">
    <location>
        <begin position="83"/>
        <end position="106"/>
    </location>
</feature>
<keyword evidence="9 14" id="KW-0406">Ion transport</keyword>
<dbReference type="Proteomes" id="UP001500804">
    <property type="component" value="Unassembled WGS sequence"/>
</dbReference>
<feature type="compositionally biased region" description="Basic and acidic residues" evidence="16">
    <location>
        <begin position="152"/>
        <end position="161"/>
    </location>
</feature>
<evidence type="ECO:0000256" key="13">
    <source>
        <dbReference type="ARBA" id="ARBA00025830"/>
    </source>
</evidence>
<comment type="similarity">
    <text evidence="2 14 15">Belongs to the ATPase B chain family.</text>
</comment>
<comment type="caution">
    <text evidence="17">The sequence shown here is derived from an EMBL/GenBank/DDBJ whole genome shotgun (WGS) entry which is preliminary data.</text>
</comment>
<keyword evidence="11 14" id="KW-0066">ATP synthesis</keyword>
<keyword evidence="3 14" id="KW-0813">Transport</keyword>
<evidence type="ECO:0000256" key="14">
    <source>
        <dbReference type="HAMAP-Rule" id="MF_01398"/>
    </source>
</evidence>
<dbReference type="InterPro" id="IPR050059">
    <property type="entry name" value="ATP_synthase_B_chain"/>
</dbReference>
<dbReference type="InterPro" id="IPR002146">
    <property type="entry name" value="ATP_synth_b/b'su_bac/chlpt"/>
</dbReference>
<sequence length="180" mass="20136">MAAAGEGGTQNFLVPNGTIFVVFVIFLLVLFFFYRFVVPPLTKAMAERDEMNRKQAEDRDNAQRKLAEAEQRYQEALAGARAEAGRIRDEARADAQKIREEMRADTDREVAEIHRRGEEQLAAQREEAVRSLRAEIGGLSTQLAERVLGRSLSDDGAHRSTVDGYLAELERAPATSEGKR</sequence>
<reference evidence="18" key="1">
    <citation type="journal article" date="2019" name="Int. J. Syst. Evol. Microbiol.">
        <title>The Global Catalogue of Microorganisms (GCM) 10K type strain sequencing project: providing services to taxonomists for standard genome sequencing and annotation.</title>
        <authorList>
            <consortium name="The Broad Institute Genomics Platform"/>
            <consortium name="The Broad Institute Genome Sequencing Center for Infectious Disease"/>
            <person name="Wu L."/>
            <person name="Ma J."/>
        </authorList>
    </citation>
    <scope>NUCLEOTIDE SEQUENCE [LARGE SCALE GENOMIC DNA]</scope>
    <source>
        <strain evidence="18">JCM 18302</strain>
    </source>
</reference>
<evidence type="ECO:0000256" key="2">
    <source>
        <dbReference type="ARBA" id="ARBA00005513"/>
    </source>
</evidence>
<evidence type="ECO:0000256" key="10">
    <source>
        <dbReference type="ARBA" id="ARBA00023136"/>
    </source>
</evidence>
<dbReference type="InterPro" id="IPR028987">
    <property type="entry name" value="ATP_synth_B-like_membr_sf"/>
</dbReference>
<keyword evidence="5 14" id="KW-0138">CF(0)</keyword>
<evidence type="ECO:0000256" key="7">
    <source>
        <dbReference type="ARBA" id="ARBA00022781"/>
    </source>
</evidence>
<dbReference type="Pfam" id="PF00430">
    <property type="entry name" value="ATP-synt_B"/>
    <property type="match status" value="1"/>
</dbReference>
<evidence type="ECO:0000256" key="1">
    <source>
        <dbReference type="ARBA" id="ARBA00004162"/>
    </source>
</evidence>
<keyword evidence="7 14" id="KW-0375">Hydrogen ion transport</keyword>
<keyword evidence="10 14" id="KW-0472">Membrane</keyword>